<protein>
    <submittedName>
        <fullName evidence="8">Uncharacterized protein</fullName>
    </submittedName>
</protein>
<keyword evidence="3" id="KW-0819">tRNA processing</keyword>
<comment type="caution">
    <text evidence="8">The sequence shown here is derived from an EMBL/GenBank/DDBJ whole genome shotgun (WGS) entry which is preliminary data.</text>
</comment>
<dbReference type="GO" id="GO:0036265">
    <property type="term" value="P:RNA (guanine-N7)-methylation"/>
    <property type="evidence" value="ECO:0007669"/>
    <property type="project" value="InterPro"/>
</dbReference>
<dbReference type="GO" id="GO:0005634">
    <property type="term" value="C:nucleus"/>
    <property type="evidence" value="ECO:0007669"/>
    <property type="project" value="UniProtKB-SubCell"/>
</dbReference>
<evidence type="ECO:0000313" key="9">
    <source>
        <dbReference type="Proteomes" id="UP000749646"/>
    </source>
</evidence>
<evidence type="ECO:0000256" key="1">
    <source>
        <dbReference type="ARBA" id="ARBA00004123"/>
    </source>
</evidence>
<dbReference type="Pfam" id="PF00400">
    <property type="entry name" value="WD40"/>
    <property type="match status" value="1"/>
</dbReference>
<evidence type="ECO:0000256" key="7">
    <source>
        <dbReference type="SAM" id="MobiDB-lite"/>
    </source>
</evidence>
<dbReference type="InterPro" id="IPR028884">
    <property type="entry name" value="Trm82"/>
</dbReference>
<dbReference type="EMBL" id="JAAAHW010009909">
    <property type="protein sequence ID" value="KAF9934611.1"/>
    <property type="molecule type" value="Genomic_DNA"/>
</dbReference>
<evidence type="ECO:0000256" key="6">
    <source>
        <dbReference type="PROSITE-ProRule" id="PRU00221"/>
    </source>
</evidence>
<feature type="region of interest" description="Disordered" evidence="7">
    <location>
        <begin position="179"/>
        <end position="203"/>
    </location>
</feature>
<dbReference type="GO" id="GO:0005829">
    <property type="term" value="C:cytosol"/>
    <property type="evidence" value="ECO:0007669"/>
    <property type="project" value="TreeGrafter"/>
</dbReference>
<evidence type="ECO:0000256" key="4">
    <source>
        <dbReference type="ARBA" id="ARBA00022737"/>
    </source>
</evidence>
<dbReference type="Gene3D" id="2.130.10.10">
    <property type="entry name" value="YVTN repeat-like/Quinoprotein amine dehydrogenase"/>
    <property type="match status" value="1"/>
</dbReference>
<reference evidence="8" key="1">
    <citation type="journal article" date="2020" name="Fungal Divers.">
        <title>Resolving the Mortierellaceae phylogeny through synthesis of multi-gene phylogenetics and phylogenomics.</title>
        <authorList>
            <person name="Vandepol N."/>
            <person name="Liber J."/>
            <person name="Desiro A."/>
            <person name="Na H."/>
            <person name="Kennedy M."/>
            <person name="Barry K."/>
            <person name="Grigoriev I.V."/>
            <person name="Miller A.N."/>
            <person name="O'Donnell K."/>
            <person name="Stajich J.E."/>
            <person name="Bonito G."/>
        </authorList>
    </citation>
    <scope>NUCLEOTIDE SEQUENCE</scope>
    <source>
        <strain evidence="8">MES-2147</strain>
    </source>
</reference>
<name>A0A9P6IKJ0_9FUNG</name>
<evidence type="ECO:0000256" key="2">
    <source>
        <dbReference type="ARBA" id="ARBA00022574"/>
    </source>
</evidence>
<keyword evidence="9" id="KW-1185">Reference proteome</keyword>
<dbReference type="InterPro" id="IPR019775">
    <property type="entry name" value="WD40_repeat_CS"/>
</dbReference>
<dbReference type="SUPFAM" id="SSF50978">
    <property type="entry name" value="WD40 repeat-like"/>
    <property type="match status" value="1"/>
</dbReference>
<dbReference type="InterPro" id="IPR036322">
    <property type="entry name" value="WD40_repeat_dom_sf"/>
</dbReference>
<dbReference type="SMART" id="SM00320">
    <property type="entry name" value="WD40"/>
    <property type="match status" value="1"/>
</dbReference>
<feature type="repeat" description="WD" evidence="6">
    <location>
        <begin position="63"/>
        <end position="104"/>
    </location>
</feature>
<evidence type="ECO:0000256" key="5">
    <source>
        <dbReference type="ARBA" id="ARBA00023242"/>
    </source>
</evidence>
<dbReference type="PROSITE" id="PS50082">
    <property type="entry name" value="WD_REPEATS_2"/>
    <property type="match status" value="1"/>
</dbReference>
<keyword evidence="4" id="KW-0677">Repeat</keyword>
<keyword evidence="2 6" id="KW-0853">WD repeat</keyword>
<dbReference type="PROSITE" id="PS50294">
    <property type="entry name" value="WD_REPEATS_REGION"/>
    <property type="match status" value="1"/>
</dbReference>
<feature type="compositionally biased region" description="Acidic residues" evidence="7">
    <location>
        <begin position="151"/>
        <end position="161"/>
    </location>
</feature>
<organism evidence="8 9">
    <name type="scientific">Modicella reniformis</name>
    <dbReference type="NCBI Taxonomy" id="1440133"/>
    <lineage>
        <taxon>Eukaryota</taxon>
        <taxon>Fungi</taxon>
        <taxon>Fungi incertae sedis</taxon>
        <taxon>Mucoromycota</taxon>
        <taxon>Mortierellomycotina</taxon>
        <taxon>Mortierellomycetes</taxon>
        <taxon>Mortierellales</taxon>
        <taxon>Mortierellaceae</taxon>
        <taxon>Modicella</taxon>
    </lineage>
</organism>
<evidence type="ECO:0000256" key="3">
    <source>
        <dbReference type="ARBA" id="ARBA00022694"/>
    </source>
</evidence>
<dbReference type="InterPro" id="IPR015943">
    <property type="entry name" value="WD40/YVTN_repeat-like_dom_sf"/>
</dbReference>
<comment type="subcellular location">
    <subcellularLocation>
        <location evidence="1">Nucleus</location>
    </subcellularLocation>
</comment>
<proteinExistence type="predicted"/>
<accession>A0A9P6IKJ0</accession>
<dbReference type="OrthoDB" id="339900at2759"/>
<dbReference type="AlphaFoldDB" id="A0A9P6IKJ0"/>
<dbReference type="InterPro" id="IPR001680">
    <property type="entry name" value="WD40_rpt"/>
</dbReference>
<feature type="compositionally biased region" description="Polar residues" evidence="7">
    <location>
        <begin position="192"/>
        <end position="203"/>
    </location>
</feature>
<evidence type="ECO:0000313" key="8">
    <source>
        <dbReference type="EMBL" id="KAF9934611.1"/>
    </source>
</evidence>
<gene>
    <name evidence="8" type="ORF">BGZ65_003680</name>
</gene>
<dbReference type="Proteomes" id="UP000749646">
    <property type="component" value="Unassembled WGS sequence"/>
</dbReference>
<feature type="region of interest" description="Disordered" evidence="7">
    <location>
        <begin position="146"/>
        <end position="167"/>
    </location>
</feature>
<keyword evidence="5" id="KW-0539">Nucleus</keyword>
<sequence length="203" mass="22249">MPLLPFSHIAHHPTKDTVVLSFGEHLQAVDTKSGVIVNSTVDLEVRNADGLQVQLLTNTPDPSQENKAPVQLLAFSPDGAFLATAADDKIMKIWDTESWKCLGTRTMVRRSNALEFCKDGSHIVTADKFGDVYNMLRDLSDVVAPAKETETTDDGEEDENQGEQPILGHVSMVTDLVSPQRPVKNPKLVKTHSCQPVPQGTQH</sequence>
<dbReference type="PANTHER" id="PTHR16288">
    <property type="entry name" value="WD40 REPEAT PROTEIN 4"/>
    <property type="match status" value="1"/>
</dbReference>
<dbReference type="PROSITE" id="PS00678">
    <property type="entry name" value="WD_REPEATS_1"/>
    <property type="match status" value="1"/>
</dbReference>
<dbReference type="GO" id="GO:0043527">
    <property type="term" value="C:tRNA methyltransferase complex"/>
    <property type="evidence" value="ECO:0007669"/>
    <property type="project" value="TreeGrafter"/>
</dbReference>
<dbReference type="PANTHER" id="PTHR16288:SF0">
    <property type="entry name" value="TRNA (GUANINE-N(7)-)-METHYLTRANSFERASE NON-CATALYTIC SUBUNIT WDR4"/>
    <property type="match status" value="1"/>
</dbReference>
<dbReference type="GO" id="GO:0006400">
    <property type="term" value="P:tRNA modification"/>
    <property type="evidence" value="ECO:0007669"/>
    <property type="project" value="TreeGrafter"/>
</dbReference>